<proteinExistence type="predicted"/>
<dbReference type="Proteomes" id="UP001501844">
    <property type="component" value="Unassembled WGS sequence"/>
</dbReference>
<reference evidence="2" key="1">
    <citation type="journal article" date="2019" name="Int. J. Syst. Evol. Microbiol.">
        <title>The Global Catalogue of Microorganisms (GCM) 10K type strain sequencing project: providing services to taxonomists for standard genome sequencing and annotation.</title>
        <authorList>
            <consortium name="The Broad Institute Genomics Platform"/>
            <consortium name="The Broad Institute Genome Sequencing Center for Infectious Disease"/>
            <person name="Wu L."/>
            <person name="Ma J."/>
        </authorList>
    </citation>
    <scope>NUCLEOTIDE SEQUENCE [LARGE SCALE GENOMIC DNA]</scope>
    <source>
        <strain evidence="2">JCM 17917</strain>
    </source>
</reference>
<evidence type="ECO:0000313" key="1">
    <source>
        <dbReference type="EMBL" id="GAA4298359.1"/>
    </source>
</evidence>
<sequence length="160" mass="17497">MSLPFLKKSHTHAARLLHQAGLTASQIPQAIQVARDTVETWVNREVAKGHAAEALQVLKGQVQGKGPKLLLEQLRELLLVRLMIHLGLKSVLASSIAALLLPFILKRVLDSLASNPNVSGWWANLNVKQHLPSTLEIKSKIEAVTNAMKGKSQQKDILAT</sequence>
<dbReference type="RefSeq" id="WP_345162319.1">
    <property type="nucleotide sequence ID" value="NZ_BAABGX010000001.1"/>
</dbReference>
<dbReference type="EMBL" id="BAABGX010000001">
    <property type="protein sequence ID" value="GAA4298359.1"/>
    <property type="molecule type" value="Genomic_DNA"/>
</dbReference>
<keyword evidence="2" id="KW-1185">Reference proteome</keyword>
<organism evidence="1 2">
    <name type="scientific">Nibribacter koreensis</name>
    <dbReference type="NCBI Taxonomy" id="1084519"/>
    <lineage>
        <taxon>Bacteria</taxon>
        <taxon>Pseudomonadati</taxon>
        <taxon>Bacteroidota</taxon>
        <taxon>Cytophagia</taxon>
        <taxon>Cytophagales</taxon>
        <taxon>Hymenobacteraceae</taxon>
        <taxon>Nibribacter</taxon>
    </lineage>
</organism>
<accession>A0ABP8FA43</accession>
<name>A0ABP8FA43_9BACT</name>
<protein>
    <submittedName>
        <fullName evidence="1">Uncharacterized protein</fullName>
    </submittedName>
</protein>
<comment type="caution">
    <text evidence="1">The sequence shown here is derived from an EMBL/GenBank/DDBJ whole genome shotgun (WGS) entry which is preliminary data.</text>
</comment>
<evidence type="ECO:0000313" key="2">
    <source>
        <dbReference type="Proteomes" id="UP001501844"/>
    </source>
</evidence>
<gene>
    <name evidence="1" type="ORF">GCM10023183_06600</name>
</gene>